<accession>A0A8J3EJB8</accession>
<dbReference type="Pfam" id="PF00589">
    <property type="entry name" value="Phage_integrase"/>
    <property type="match status" value="1"/>
</dbReference>
<dbReference type="SUPFAM" id="SSF56349">
    <property type="entry name" value="DNA breaking-rejoining enzymes"/>
    <property type="match status" value="1"/>
</dbReference>
<dbReference type="InterPro" id="IPR013762">
    <property type="entry name" value="Integrase-like_cat_sf"/>
</dbReference>
<comment type="similarity">
    <text evidence="1">Belongs to the 'phage' integrase family.</text>
</comment>
<keyword evidence="6" id="KW-1185">Reference proteome</keyword>
<dbReference type="RefSeq" id="WP_188391282.1">
    <property type="nucleotide sequence ID" value="NZ_BMEV01000013.1"/>
</dbReference>
<organism evidence="5 6">
    <name type="scientific">Compostibacillus humi</name>
    <dbReference type="NCBI Taxonomy" id="1245525"/>
    <lineage>
        <taxon>Bacteria</taxon>
        <taxon>Bacillati</taxon>
        <taxon>Bacillota</taxon>
        <taxon>Bacilli</taxon>
        <taxon>Bacillales</taxon>
        <taxon>Bacillaceae</taxon>
        <taxon>Compostibacillus</taxon>
    </lineage>
</organism>
<gene>
    <name evidence="5" type="primary">xerD</name>
    <name evidence="5" type="ORF">GCM10010978_10020</name>
</gene>
<dbReference type="Gene3D" id="1.10.443.10">
    <property type="entry name" value="Intergrase catalytic core"/>
    <property type="match status" value="1"/>
</dbReference>
<dbReference type="PROSITE" id="PS51898">
    <property type="entry name" value="TYR_RECOMBINASE"/>
    <property type="match status" value="1"/>
</dbReference>
<dbReference type="Gene3D" id="1.10.150.130">
    <property type="match status" value="1"/>
</dbReference>
<dbReference type="AlphaFoldDB" id="A0A8J3EJB8"/>
<protein>
    <submittedName>
        <fullName evidence="5">Tyrosine recombinase XerD</fullName>
    </submittedName>
</protein>
<reference evidence="5" key="2">
    <citation type="submission" date="2020-09" db="EMBL/GenBank/DDBJ databases">
        <authorList>
            <person name="Sun Q."/>
            <person name="Zhou Y."/>
        </authorList>
    </citation>
    <scope>NUCLEOTIDE SEQUENCE</scope>
    <source>
        <strain evidence="5">CGMCC 1.12360</strain>
    </source>
</reference>
<dbReference type="InterPro" id="IPR002104">
    <property type="entry name" value="Integrase_catalytic"/>
</dbReference>
<dbReference type="CDD" id="cd00397">
    <property type="entry name" value="DNA_BRE_C"/>
    <property type="match status" value="1"/>
</dbReference>
<name>A0A8J3EJB8_9BACI</name>
<sequence>MTKKKPFLHVDGNLSDLGLSNLSEVYKSKQSERKLNDGFPVEKALRTVIRQMKAAGLRERTISDYDLHINNFFNVTGVQYMEELNANHIYEWLASMNVSNSTKLIRLKCLKAFLNRCFDNGWLESKFWKNIKIKVDTPIKEGTTERDIQMLLSLLDLSKFVELRDAAAVLLMYQTGIRIGTLARLEHKHVNLDSCLLVIDGGIVKNHENIYLPFDDVLARLLAVLMDQNEIIRRERNKRNNLLFITKNGDSVLRSPTNNHISKRLNMYRKEYGLKNINPHALRRGFAKNLLKKGANISLISKALGHSDLAVTTRYLHLGKEEVAESLRKFL</sequence>
<feature type="domain" description="Tyr recombinase" evidence="4">
    <location>
        <begin position="138"/>
        <end position="328"/>
    </location>
</feature>
<comment type="caution">
    <text evidence="5">The sequence shown here is derived from an EMBL/GenBank/DDBJ whole genome shotgun (WGS) entry which is preliminary data.</text>
</comment>
<dbReference type="Proteomes" id="UP000602050">
    <property type="component" value="Unassembled WGS sequence"/>
</dbReference>
<evidence type="ECO:0000313" key="5">
    <source>
        <dbReference type="EMBL" id="GGH72795.1"/>
    </source>
</evidence>
<evidence type="ECO:0000259" key="4">
    <source>
        <dbReference type="PROSITE" id="PS51898"/>
    </source>
</evidence>
<dbReference type="InterPro" id="IPR011010">
    <property type="entry name" value="DNA_brk_join_enz"/>
</dbReference>
<dbReference type="PANTHER" id="PTHR30349:SF64">
    <property type="entry name" value="PROPHAGE INTEGRASE INTD-RELATED"/>
    <property type="match status" value="1"/>
</dbReference>
<dbReference type="InterPro" id="IPR050090">
    <property type="entry name" value="Tyrosine_recombinase_XerCD"/>
</dbReference>
<dbReference type="GO" id="GO:0015074">
    <property type="term" value="P:DNA integration"/>
    <property type="evidence" value="ECO:0007669"/>
    <property type="project" value="InterPro"/>
</dbReference>
<dbReference type="PANTHER" id="PTHR30349">
    <property type="entry name" value="PHAGE INTEGRASE-RELATED"/>
    <property type="match status" value="1"/>
</dbReference>
<evidence type="ECO:0000256" key="3">
    <source>
        <dbReference type="ARBA" id="ARBA00023172"/>
    </source>
</evidence>
<keyword evidence="3" id="KW-0233">DNA recombination</keyword>
<evidence type="ECO:0000313" key="6">
    <source>
        <dbReference type="Proteomes" id="UP000602050"/>
    </source>
</evidence>
<dbReference type="GO" id="GO:0006310">
    <property type="term" value="P:DNA recombination"/>
    <property type="evidence" value="ECO:0007669"/>
    <property type="project" value="UniProtKB-KW"/>
</dbReference>
<dbReference type="EMBL" id="BMEV01000013">
    <property type="protein sequence ID" value="GGH72795.1"/>
    <property type="molecule type" value="Genomic_DNA"/>
</dbReference>
<evidence type="ECO:0000256" key="1">
    <source>
        <dbReference type="ARBA" id="ARBA00008857"/>
    </source>
</evidence>
<keyword evidence="2" id="KW-0238">DNA-binding</keyword>
<evidence type="ECO:0000256" key="2">
    <source>
        <dbReference type="ARBA" id="ARBA00023125"/>
    </source>
</evidence>
<proteinExistence type="inferred from homology"/>
<dbReference type="InterPro" id="IPR010998">
    <property type="entry name" value="Integrase_recombinase_N"/>
</dbReference>
<reference evidence="5" key="1">
    <citation type="journal article" date="2014" name="Int. J. Syst. Evol. Microbiol.">
        <title>Complete genome sequence of Corynebacterium casei LMG S-19264T (=DSM 44701T), isolated from a smear-ripened cheese.</title>
        <authorList>
            <consortium name="US DOE Joint Genome Institute (JGI-PGF)"/>
            <person name="Walter F."/>
            <person name="Albersmeier A."/>
            <person name="Kalinowski J."/>
            <person name="Ruckert C."/>
        </authorList>
    </citation>
    <scope>NUCLEOTIDE SEQUENCE</scope>
    <source>
        <strain evidence="5">CGMCC 1.12360</strain>
    </source>
</reference>
<dbReference type="GO" id="GO:0003677">
    <property type="term" value="F:DNA binding"/>
    <property type="evidence" value="ECO:0007669"/>
    <property type="project" value="UniProtKB-KW"/>
</dbReference>